<dbReference type="PRINTS" id="PR00364">
    <property type="entry name" value="DISEASERSIST"/>
</dbReference>
<dbReference type="EMBL" id="OV696688">
    <property type="protein sequence ID" value="CAH1259234.1"/>
    <property type="molecule type" value="Genomic_DNA"/>
</dbReference>
<dbReference type="InterPro" id="IPR049945">
    <property type="entry name" value="AAA_22"/>
</dbReference>
<evidence type="ECO:0000256" key="2">
    <source>
        <dbReference type="SAM" id="MobiDB-lite"/>
    </source>
</evidence>
<sequence>MTPPPTPRRSKRTLRKSQLVPLVTPFRRLLQKISLSMEDEDLGTIKSLLWDTQNEERRERYRSCGSALEVFLQLEEENIIGDNDDERLEYILQLLESTENFGRGYFKDDIDAYKVELENEENLQRDHVTFDLVGRDDDMNELLEKIDTDQREHVKVVSITGLGGVGKTTFAHHACARQEREEIFIDLREVTSVENVHLKIMRELGYPLIDCEPERVYATIRNYSDEEAVMILDNADGLLEKRETREQFLETLANFEKQRNNQIQMFVTTRVHLIADEQESPFNNLILSQLDVLREGGAELVRKLAGKDIISPKEAKDLADRCGNWPIAIRVVCSQLRDGTVKPGDMLNRLKTLQNIKEIREFMLQAYKSLPLRLQHVLVQISVFAGPFTEEAAEEVLDSGKKVGFLLMELKMRNLISASPGGPSRYDMHDLLRNFLSSLRVDKDFGVGQIIGKAEYRFKKYYEGRMRDVAKTMKKELEIALKEYDDDSANFTQFLHLVVGETADVRERYPSSTKHEEGDDRFWLDPAEPEMAHHQDQASGKKKEEKDQGSDKEKKEKHQASVGVLLEQMLTVDERIRFYNSRMNAAKEQGKWQCAAEMMCWLAENILQNQSFQAARRFLDEAFKTLQSLPNRDVETVRLSLARYHYVEGNYVEMFRTIRQSHTPHLCVYYSQLGQYEENVQQLQKALEIQSEILKDDIMTARTVNSLGYAHHHHARTLQSNPVGYMNILNQGLERHRQAYEMVQRDIGGPFFYII</sequence>
<dbReference type="SUPFAM" id="SSF47986">
    <property type="entry name" value="DEATH domain"/>
    <property type="match status" value="1"/>
</dbReference>
<dbReference type="GO" id="GO:0016887">
    <property type="term" value="F:ATP hydrolysis activity"/>
    <property type="evidence" value="ECO:0007669"/>
    <property type="project" value="InterPro"/>
</dbReference>
<dbReference type="SUPFAM" id="SSF52540">
    <property type="entry name" value="P-loop containing nucleoside triphosphate hydrolases"/>
    <property type="match status" value="1"/>
</dbReference>
<dbReference type="GO" id="GO:0008625">
    <property type="term" value="P:extrinsic apoptotic signaling pathway via death domain receptors"/>
    <property type="evidence" value="ECO:0007669"/>
    <property type="project" value="TreeGrafter"/>
</dbReference>
<dbReference type="PANTHER" id="PTHR15205:SF0">
    <property type="entry name" value="DED DOMAIN-CONTAINING PROTEIN"/>
    <property type="match status" value="1"/>
</dbReference>
<dbReference type="GO" id="GO:0042981">
    <property type="term" value="P:regulation of apoptotic process"/>
    <property type="evidence" value="ECO:0007669"/>
    <property type="project" value="InterPro"/>
</dbReference>
<dbReference type="GO" id="GO:0003677">
    <property type="term" value="F:DNA binding"/>
    <property type="evidence" value="ECO:0007669"/>
    <property type="project" value="TreeGrafter"/>
</dbReference>
<evidence type="ECO:0000256" key="1">
    <source>
        <dbReference type="ARBA" id="ARBA00004604"/>
    </source>
</evidence>
<feature type="region of interest" description="Disordered" evidence="2">
    <location>
        <begin position="530"/>
        <end position="560"/>
    </location>
</feature>
<dbReference type="AlphaFoldDB" id="A0A8K0ERT1"/>
<evidence type="ECO:0000259" key="3">
    <source>
        <dbReference type="PROSITE" id="PS50168"/>
    </source>
</evidence>
<evidence type="ECO:0000313" key="5">
    <source>
        <dbReference type="Proteomes" id="UP000838412"/>
    </source>
</evidence>
<dbReference type="PANTHER" id="PTHR15205">
    <property type="entry name" value="DEATH EFFECTOR DOMAIN-CONTAINING PROTEIN"/>
    <property type="match status" value="1"/>
</dbReference>
<organism evidence="4 5">
    <name type="scientific">Branchiostoma lanceolatum</name>
    <name type="common">Common lancelet</name>
    <name type="synonym">Amphioxus lanceolatum</name>
    <dbReference type="NCBI Taxonomy" id="7740"/>
    <lineage>
        <taxon>Eukaryota</taxon>
        <taxon>Metazoa</taxon>
        <taxon>Chordata</taxon>
        <taxon>Cephalochordata</taxon>
        <taxon>Leptocardii</taxon>
        <taxon>Amphioxiformes</taxon>
        <taxon>Branchiostomatidae</taxon>
        <taxon>Branchiostoma</taxon>
    </lineage>
</organism>
<protein>
    <submittedName>
        <fullName evidence="4">Hypp2202 protein</fullName>
    </submittedName>
</protein>
<dbReference type="InterPro" id="IPR011990">
    <property type="entry name" value="TPR-like_helical_dom_sf"/>
</dbReference>
<dbReference type="InterPro" id="IPR001875">
    <property type="entry name" value="DED_dom"/>
</dbReference>
<dbReference type="Gene3D" id="1.25.40.10">
    <property type="entry name" value="Tetratricopeptide repeat domain"/>
    <property type="match status" value="1"/>
</dbReference>
<evidence type="ECO:0000313" key="4">
    <source>
        <dbReference type="EMBL" id="CAH1259234.1"/>
    </source>
</evidence>
<dbReference type="Gene3D" id="3.40.50.300">
    <property type="entry name" value="P-loop containing nucleotide triphosphate hydrolases"/>
    <property type="match status" value="1"/>
</dbReference>
<dbReference type="SUPFAM" id="SSF48452">
    <property type="entry name" value="TPR-like"/>
    <property type="match status" value="1"/>
</dbReference>
<keyword evidence="5" id="KW-1185">Reference proteome</keyword>
<comment type="subcellular location">
    <subcellularLocation>
        <location evidence="1">Nucleus</location>
        <location evidence="1">Nucleolus</location>
    </subcellularLocation>
</comment>
<proteinExistence type="predicted"/>
<gene>
    <name evidence="4" type="primary">Hypp2202</name>
    <name evidence="4" type="ORF">BLAG_LOCUS16593</name>
</gene>
<accession>A0A8K0ERT1</accession>
<reference evidence="4" key="1">
    <citation type="submission" date="2022-01" db="EMBL/GenBank/DDBJ databases">
        <authorList>
            <person name="Braso-Vives M."/>
        </authorList>
    </citation>
    <scope>NUCLEOTIDE SEQUENCE</scope>
</reference>
<dbReference type="InterPro" id="IPR027417">
    <property type="entry name" value="P-loop_NTPase"/>
</dbReference>
<dbReference type="PROSITE" id="PS50168">
    <property type="entry name" value="DED"/>
    <property type="match status" value="1"/>
</dbReference>
<feature type="domain" description="DED" evidence="3">
    <location>
        <begin position="25"/>
        <end position="95"/>
    </location>
</feature>
<dbReference type="InterPro" id="IPR038856">
    <property type="entry name" value="DEDD/DEDD2"/>
</dbReference>
<dbReference type="InterPro" id="IPR011029">
    <property type="entry name" value="DEATH-like_dom_sf"/>
</dbReference>
<name>A0A8K0ERT1_BRALA</name>
<dbReference type="GO" id="GO:0005730">
    <property type="term" value="C:nucleolus"/>
    <property type="evidence" value="ECO:0007669"/>
    <property type="project" value="UniProtKB-SubCell"/>
</dbReference>
<dbReference type="Gene3D" id="1.10.533.10">
    <property type="entry name" value="Death Domain, Fas"/>
    <property type="match status" value="1"/>
</dbReference>
<dbReference type="Proteomes" id="UP000838412">
    <property type="component" value="Chromosome 3"/>
</dbReference>
<feature type="compositionally biased region" description="Basic and acidic residues" evidence="2">
    <location>
        <begin position="530"/>
        <end position="559"/>
    </location>
</feature>
<dbReference type="OrthoDB" id="100767at2759"/>
<dbReference type="Pfam" id="PF13401">
    <property type="entry name" value="AAA_22"/>
    <property type="match status" value="1"/>
</dbReference>